<gene>
    <name evidence="2" type="ORF">HUE57_17625</name>
</gene>
<dbReference type="InterPro" id="IPR052943">
    <property type="entry name" value="TMTC_O-mannosyl-trnsfr"/>
</dbReference>
<evidence type="ECO:0000256" key="1">
    <source>
        <dbReference type="SAM" id="Coils"/>
    </source>
</evidence>
<dbReference type="Gene3D" id="3.40.50.1220">
    <property type="entry name" value="TPP-binding domain"/>
    <property type="match status" value="1"/>
</dbReference>
<accession>A0A6N0HZX0</accession>
<proteinExistence type="predicted"/>
<dbReference type="Pfam" id="PF14559">
    <property type="entry name" value="TPR_19"/>
    <property type="match status" value="1"/>
</dbReference>
<reference evidence="2 3" key="1">
    <citation type="submission" date="2020-05" db="EMBL/GenBank/DDBJ databases">
        <title>Horizontal transmission and recombination maintain forever young bacterial symbiont genomes.</title>
        <authorList>
            <person name="Russell S.L."/>
            <person name="Pepper-Tunick E."/>
            <person name="Svedberg J."/>
            <person name="Byrne A."/>
            <person name="Ruelas Castillo J."/>
            <person name="Vollmers C."/>
            <person name="Beinart R.A."/>
            <person name="Corbett-Detig R."/>
        </authorList>
    </citation>
    <scope>NUCLEOTIDE SEQUENCE [LARGE SCALE GENOMIC DNA]</scope>
    <source>
        <strain evidence="2">Santa_Monica_outfall</strain>
    </source>
</reference>
<dbReference type="PANTHER" id="PTHR44809:SF1">
    <property type="entry name" value="PROTEIN O-MANNOSYL-TRANSFERASE TMTC1"/>
    <property type="match status" value="1"/>
</dbReference>
<feature type="coiled-coil region" evidence="1">
    <location>
        <begin position="300"/>
        <end position="345"/>
    </location>
</feature>
<dbReference type="EMBL" id="CP054491">
    <property type="protein sequence ID" value="QKQ27895.1"/>
    <property type="molecule type" value="Genomic_DNA"/>
</dbReference>
<dbReference type="InterPro" id="IPR011990">
    <property type="entry name" value="TPR-like_helical_dom_sf"/>
</dbReference>
<keyword evidence="1" id="KW-0175">Coiled coil</keyword>
<organism evidence="2 3">
    <name type="scientific">Candidatus Reidiella endopervernicosa</name>
    <dbReference type="NCBI Taxonomy" id="2738883"/>
    <lineage>
        <taxon>Bacteria</taxon>
        <taxon>Pseudomonadati</taxon>
        <taxon>Pseudomonadota</taxon>
        <taxon>Gammaproteobacteria</taxon>
        <taxon>Candidatus Reidiella</taxon>
    </lineage>
</organism>
<dbReference type="PANTHER" id="PTHR44809">
    <property type="match status" value="1"/>
</dbReference>
<evidence type="ECO:0000313" key="3">
    <source>
        <dbReference type="Proteomes" id="UP000509658"/>
    </source>
</evidence>
<dbReference type="Pfam" id="PF13289">
    <property type="entry name" value="SIR2_2"/>
    <property type="match status" value="1"/>
</dbReference>
<protein>
    <submittedName>
        <fullName evidence="2">Uncharacterized protein</fullName>
    </submittedName>
</protein>
<dbReference type="SUPFAM" id="SSF52467">
    <property type="entry name" value="DHS-like NAD/FAD-binding domain"/>
    <property type="match status" value="1"/>
</dbReference>
<dbReference type="SUPFAM" id="SSF48452">
    <property type="entry name" value="TPR-like"/>
    <property type="match status" value="1"/>
</dbReference>
<name>A0A6N0HZX0_9GAMM</name>
<dbReference type="AlphaFoldDB" id="A0A6N0HZX0"/>
<dbReference type="InterPro" id="IPR029035">
    <property type="entry name" value="DHS-like_NAD/FAD-binding_dom"/>
</dbReference>
<dbReference type="Proteomes" id="UP000509658">
    <property type="component" value="Chromosome"/>
</dbReference>
<dbReference type="KEGG" id="rev:HUE57_17625"/>
<sequence length="562" mass="64556">MSNDTPEFWTSRGFLDQIRDIDQRMEDRAFAFILGAGASVPSGIDSGSVLVERWLTELKQRLSHNIEQPLNEWATADSTGIEGFDYTKAASFYPMVFERRFRGDYDEGHAYLEECMEGREPSLGYSVLSKILADTRHKVVITTNFDNLVADALATYTQKHPLVAGHESLTSFVRTRLRRPIVAKIHRDLFLGPINGSDVDELKEGWEQALKKLFEHYTPIVIGYGGNDGSLMDMLDKMDEGSIPGGIYWCFRKDSPPTDERILRVINKQQGKLVPILGFDELMMELGNRFYYKRLDSDLEKQYEERVKRYRDQFEAIQKRINEDNQNTDEDVADLKEAINSAIGEETDWWGWQLRINEESALAIKEHLYRQALTEIPESNELVGNFALFLKNIRQEYDEAERLYRRSLELDPSNTHNTENFALFMQEIRKDYDQAERLYCRALKLDPNNLNASVNFSAFLIEKGELSEAEEYAENVCRNEHSPSQGLAEGLLYLAILALIDHRDDVPILNRIKGALTSGYQRGSRESLFLRKFVLGIQAQANSKNLTRPFMPTAPRRPAFVA</sequence>
<dbReference type="Gene3D" id="1.25.40.10">
    <property type="entry name" value="Tetratricopeptide repeat domain"/>
    <property type="match status" value="2"/>
</dbReference>
<evidence type="ECO:0000313" key="2">
    <source>
        <dbReference type="EMBL" id="QKQ27895.1"/>
    </source>
</evidence>
<dbReference type="RefSeq" id="WP_174673629.1">
    <property type="nucleotide sequence ID" value="NZ_CP054491.1"/>
</dbReference>
<keyword evidence="3" id="KW-1185">Reference proteome</keyword>